<keyword evidence="2" id="KW-1185">Reference proteome</keyword>
<name>A0ABD1FA52_HYPHA</name>
<evidence type="ECO:0000313" key="1">
    <source>
        <dbReference type="EMBL" id="KAL1516147.1"/>
    </source>
</evidence>
<reference evidence="1 2" key="1">
    <citation type="submission" date="2024-05" db="EMBL/GenBank/DDBJ databases">
        <title>Genetic variation in Jamaican populations of the coffee berry borer (Hypothenemus hampei).</title>
        <authorList>
            <person name="Errbii M."/>
            <person name="Myrie A."/>
        </authorList>
    </citation>
    <scope>NUCLEOTIDE SEQUENCE [LARGE SCALE GENOMIC DNA]</scope>
    <source>
        <strain evidence="1">JA-Hopewell-2020-01-JO</strain>
        <tissue evidence="1">Whole body</tissue>
    </source>
</reference>
<dbReference type="EMBL" id="JBDJPC010000001">
    <property type="protein sequence ID" value="KAL1516147.1"/>
    <property type="molecule type" value="Genomic_DNA"/>
</dbReference>
<protein>
    <submittedName>
        <fullName evidence="1">Uncharacterized protein</fullName>
    </submittedName>
</protein>
<dbReference type="Proteomes" id="UP001566132">
    <property type="component" value="Unassembled WGS sequence"/>
</dbReference>
<evidence type="ECO:0000313" key="2">
    <source>
        <dbReference type="Proteomes" id="UP001566132"/>
    </source>
</evidence>
<dbReference type="PANTHER" id="PTHR35385:SF2">
    <property type="entry name" value="PROTEIN B, PUTATIVE-RELATED"/>
    <property type="match status" value="1"/>
</dbReference>
<organism evidence="1 2">
    <name type="scientific">Hypothenemus hampei</name>
    <name type="common">Coffee berry borer</name>
    <dbReference type="NCBI Taxonomy" id="57062"/>
    <lineage>
        <taxon>Eukaryota</taxon>
        <taxon>Metazoa</taxon>
        <taxon>Ecdysozoa</taxon>
        <taxon>Arthropoda</taxon>
        <taxon>Hexapoda</taxon>
        <taxon>Insecta</taxon>
        <taxon>Pterygota</taxon>
        <taxon>Neoptera</taxon>
        <taxon>Endopterygota</taxon>
        <taxon>Coleoptera</taxon>
        <taxon>Polyphaga</taxon>
        <taxon>Cucujiformia</taxon>
        <taxon>Curculionidae</taxon>
        <taxon>Scolytinae</taxon>
        <taxon>Hypothenemus</taxon>
    </lineage>
</organism>
<dbReference type="AlphaFoldDB" id="A0ABD1FA52"/>
<accession>A0ABD1FA52</accession>
<dbReference type="PANTHER" id="PTHR35385">
    <property type="entry name" value="PROTEIN B, PUTATIVE-RELATED-RELATED"/>
    <property type="match status" value="1"/>
</dbReference>
<sequence length="205" mass="22869">MVGKCVIQEIEDSSMPSQYKNVIWKVDKNKVIIRSNLENMEDINNWVSSFGKQTSTQWNARSSCPNGVKIICSKKFVCHHSSFMKVGTDENKKGLSKNAYCRVSILIVVKLNNSNTRKKDEFVKKLMEKQTVYKNKGIEIRFSEEPFAVVIVTPIMARAHAAKLSKEICFVDSTSACDAEQHAITFVMAPCAAGAISLAIIITKG</sequence>
<gene>
    <name evidence="1" type="ORF">ABEB36_000066</name>
</gene>
<proteinExistence type="predicted"/>
<comment type="caution">
    <text evidence="1">The sequence shown here is derived from an EMBL/GenBank/DDBJ whole genome shotgun (WGS) entry which is preliminary data.</text>
</comment>